<dbReference type="EC" id="2.5.1.6" evidence="8"/>
<evidence type="ECO:0000256" key="3">
    <source>
        <dbReference type="ARBA" id="ARBA00022723"/>
    </source>
</evidence>
<accession>A0A5M8FKT3</accession>
<dbReference type="InterPro" id="IPR022629">
    <property type="entry name" value="S-AdoMet_synt_central"/>
</dbReference>
<keyword evidence="3" id="KW-0479">Metal-binding</keyword>
<evidence type="ECO:0000259" key="11">
    <source>
        <dbReference type="Pfam" id="PF02772"/>
    </source>
</evidence>
<dbReference type="Pfam" id="PF02772">
    <property type="entry name" value="S-AdoMet_synt_M"/>
    <property type="match status" value="1"/>
</dbReference>
<name>A0A5M8FKT3_9GAMM</name>
<dbReference type="EMBL" id="VWXX01000009">
    <property type="protein sequence ID" value="KAA6185523.1"/>
    <property type="molecule type" value="Genomic_DNA"/>
</dbReference>
<dbReference type="NCBIfam" id="TIGR01034">
    <property type="entry name" value="metK"/>
    <property type="match status" value="1"/>
</dbReference>
<feature type="domain" description="S-adenosylmethionine synthetase N-terminal" evidence="10">
    <location>
        <begin position="5"/>
        <end position="97"/>
    </location>
</feature>
<dbReference type="GO" id="GO:0004478">
    <property type="term" value="F:methionine adenosyltransferase activity"/>
    <property type="evidence" value="ECO:0007669"/>
    <property type="project" value="UniProtKB-UniRule"/>
</dbReference>
<evidence type="ECO:0000313" key="13">
    <source>
        <dbReference type="EMBL" id="KAA6185523.1"/>
    </source>
</evidence>
<dbReference type="AlphaFoldDB" id="A0A5M8FKT3"/>
<dbReference type="SUPFAM" id="SSF55973">
    <property type="entry name" value="S-adenosylmethionine synthetase"/>
    <property type="match status" value="3"/>
</dbReference>
<evidence type="ECO:0000256" key="8">
    <source>
        <dbReference type="NCBIfam" id="TIGR01034"/>
    </source>
</evidence>
<dbReference type="Pfam" id="PF00438">
    <property type="entry name" value="S-AdoMet_synt_N"/>
    <property type="match status" value="1"/>
</dbReference>
<evidence type="ECO:0000313" key="14">
    <source>
        <dbReference type="Proteomes" id="UP000322981"/>
    </source>
</evidence>
<dbReference type="OrthoDB" id="9801686at2"/>
<dbReference type="GO" id="GO:0046872">
    <property type="term" value="F:metal ion binding"/>
    <property type="evidence" value="ECO:0007669"/>
    <property type="project" value="UniProtKB-KW"/>
</dbReference>
<keyword evidence="7" id="KW-0630">Potassium</keyword>
<dbReference type="InterPro" id="IPR022628">
    <property type="entry name" value="S-AdoMet_synt_N"/>
</dbReference>
<comment type="similarity">
    <text evidence="9">Belongs to the AdoMet synthase family.</text>
</comment>
<evidence type="ECO:0000256" key="2">
    <source>
        <dbReference type="ARBA" id="ARBA00022679"/>
    </source>
</evidence>
<comment type="caution">
    <text evidence="13">The sequence shown here is derived from an EMBL/GenBank/DDBJ whole genome shotgun (WGS) entry which is preliminary data.</text>
</comment>
<dbReference type="GO" id="GO:0006556">
    <property type="term" value="P:S-adenosylmethionine biosynthetic process"/>
    <property type="evidence" value="ECO:0007669"/>
    <property type="project" value="UniProtKB-UniRule"/>
</dbReference>
<evidence type="ECO:0000256" key="5">
    <source>
        <dbReference type="ARBA" id="ARBA00022840"/>
    </source>
</evidence>
<dbReference type="PANTHER" id="PTHR11964">
    <property type="entry name" value="S-ADENOSYLMETHIONINE SYNTHETASE"/>
    <property type="match status" value="1"/>
</dbReference>
<dbReference type="Gene3D" id="3.30.300.10">
    <property type="match status" value="3"/>
</dbReference>
<keyword evidence="2 13" id="KW-0808">Transferase</keyword>
<dbReference type="InterPro" id="IPR022630">
    <property type="entry name" value="S-AdoMet_synt_C"/>
</dbReference>
<proteinExistence type="inferred from homology"/>
<evidence type="ECO:0000256" key="1">
    <source>
        <dbReference type="ARBA" id="ARBA00022563"/>
    </source>
</evidence>
<dbReference type="Proteomes" id="UP000322981">
    <property type="component" value="Unassembled WGS sequence"/>
</dbReference>
<evidence type="ECO:0000256" key="4">
    <source>
        <dbReference type="ARBA" id="ARBA00022741"/>
    </source>
</evidence>
<keyword evidence="5" id="KW-0067">ATP-binding</keyword>
<keyword evidence="4" id="KW-0547">Nucleotide-binding</keyword>
<dbReference type="InterPro" id="IPR022636">
    <property type="entry name" value="S-AdoMet_synthetase_sfam"/>
</dbReference>
<gene>
    <name evidence="13" type="ORF">F2Q65_08575</name>
</gene>
<dbReference type="GO" id="GO:0006730">
    <property type="term" value="P:one-carbon metabolic process"/>
    <property type="evidence" value="ECO:0007669"/>
    <property type="project" value="UniProtKB-KW"/>
</dbReference>
<organism evidence="13 14">
    <name type="scientific">Thiohalocapsa marina</name>
    <dbReference type="NCBI Taxonomy" id="424902"/>
    <lineage>
        <taxon>Bacteria</taxon>
        <taxon>Pseudomonadati</taxon>
        <taxon>Pseudomonadota</taxon>
        <taxon>Gammaproteobacteria</taxon>
        <taxon>Chromatiales</taxon>
        <taxon>Chromatiaceae</taxon>
        <taxon>Thiohalocapsa</taxon>
    </lineage>
</organism>
<evidence type="ECO:0000256" key="7">
    <source>
        <dbReference type="ARBA" id="ARBA00022958"/>
    </source>
</evidence>
<feature type="domain" description="S-adenosylmethionine synthetase C-terminal" evidence="12">
    <location>
        <begin position="242"/>
        <end position="387"/>
    </location>
</feature>
<dbReference type="CDD" id="cd18079">
    <property type="entry name" value="S-AdoMet_synt"/>
    <property type="match status" value="1"/>
</dbReference>
<dbReference type="RefSeq" id="WP_150092403.1">
    <property type="nucleotide sequence ID" value="NZ_JBFUOH010000097.1"/>
</dbReference>
<evidence type="ECO:0000256" key="6">
    <source>
        <dbReference type="ARBA" id="ARBA00022842"/>
    </source>
</evidence>
<feature type="domain" description="S-adenosylmethionine synthetase central" evidence="11">
    <location>
        <begin position="119"/>
        <end position="237"/>
    </location>
</feature>
<keyword evidence="14" id="KW-1185">Reference proteome</keyword>
<dbReference type="GO" id="GO:0005524">
    <property type="term" value="F:ATP binding"/>
    <property type="evidence" value="ECO:0007669"/>
    <property type="project" value="UniProtKB-KW"/>
</dbReference>
<evidence type="ECO:0000256" key="9">
    <source>
        <dbReference type="RuleBase" id="RU004462"/>
    </source>
</evidence>
<keyword evidence="1" id="KW-0554">One-carbon metabolism</keyword>
<dbReference type="InterPro" id="IPR002133">
    <property type="entry name" value="S-AdoMet_synthetase"/>
</dbReference>
<dbReference type="PIRSF" id="PIRSF000497">
    <property type="entry name" value="MAT"/>
    <property type="match status" value="1"/>
</dbReference>
<dbReference type="Pfam" id="PF02773">
    <property type="entry name" value="S-AdoMet_synt_C"/>
    <property type="match status" value="1"/>
</dbReference>
<evidence type="ECO:0000259" key="10">
    <source>
        <dbReference type="Pfam" id="PF00438"/>
    </source>
</evidence>
<protein>
    <recommendedName>
        <fullName evidence="8">Methionine adenosyltransferase</fullName>
        <ecNumber evidence="8">2.5.1.6</ecNumber>
    </recommendedName>
</protein>
<reference evidence="13 14" key="1">
    <citation type="submission" date="2019-09" db="EMBL/GenBank/DDBJ databases">
        <title>Whole-genome sequence of the purple sulfur bacterium Thiohalocapsa marina DSM 19078.</title>
        <authorList>
            <person name="Kyndt J.A."/>
            <person name="Meyer T.E."/>
        </authorList>
    </citation>
    <scope>NUCLEOTIDE SEQUENCE [LARGE SCALE GENOMIC DNA]</scope>
    <source>
        <strain evidence="13 14">DSM 19078</strain>
    </source>
</reference>
<keyword evidence="6" id="KW-0460">Magnesium</keyword>
<sequence>MSDDFIFTSESVTRGHPDKLCDQISDAIVDHCLRQDPGALIIAECAVASGVLFISAHHGSRVGLTITDVARTLIRAVGYPPEVFDADACAIMSSFKDHGARHDRAPDLGGLTDAELDAVTARDQATVFGYACDQTPVLMPLPIWLAHRLARRLDAASLRRELGYLLPDAKTQVGIEYVGGEPKRIHSITLETTQREGHVPSMPRLRQDLIEHAIVPVLAEERLRADDHTHLFINPRGPMVGGGPAAHSGLTGRKTGIDTYGEYARHSGAALSGKDPMRIDRVGAYAARHAAKNAVAAGLARECEVQLSYSIGMAGPVSLRVRSFGTGRIGDDEIGRRLLANFDFRIGAIVRDLRLREGPAEHPDGFYQRLAVYGHMGRADLDPPWERTDRAEALRGD</sequence>
<evidence type="ECO:0000259" key="12">
    <source>
        <dbReference type="Pfam" id="PF02773"/>
    </source>
</evidence>